<accession>A0ABS6WSP1</accession>
<dbReference type="PANTHER" id="PTHR30136:SF35">
    <property type="entry name" value="HTH-TYPE TRANSCRIPTIONAL REGULATOR RV1719"/>
    <property type="match status" value="1"/>
</dbReference>
<keyword evidence="1" id="KW-0238">DNA-binding</keyword>
<comment type="caution">
    <text evidence="4">The sequence shown here is derived from an EMBL/GenBank/DDBJ whole genome shotgun (WGS) entry which is preliminary data.</text>
</comment>
<dbReference type="PROSITE" id="PS51077">
    <property type="entry name" value="HTH_ICLR"/>
    <property type="match status" value="1"/>
</dbReference>
<reference evidence="4" key="1">
    <citation type="submission" date="2021-07" db="EMBL/GenBank/DDBJ databases">
        <title>Pseudohoeflea marina sp. nov. a polyhydroxyalcanoate-producing bacterium.</title>
        <authorList>
            <person name="Zheng W."/>
            <person name="Yu S."/>
            <person name="Huang Y."/>
        </authorList>
    </citation>
    <scope>NUCLEOTIDE SEQUENCE</scope>
    <source>
        <strain evidence="4">DP4N28-3</strain>
    </source>
</reference>
<dbReference type="Proteomes" id="UP001430804">
    <property type="component" value="Unassembled WGS sequence"/>
</dbReference>
<dbReference type="InterPro" id="IPR050707">
    <property type="entry name" value="HTH_MetabolicPath_Reg"/>
</dbReference>
<protein>
    <submittedName>
        <fullName evidence="4">IclR family transcriptional regulator</fullName>
    </submittedName>
</protein>
<dbReference type="Pfam" id="PF01614">
    <property type="entry name" value="IclR_C"/>
    <property type="match status" value="1"/>
</dbReference>
<evidence type="ECO:0000256" key="1">
    <source>
        <dbReference type="ARBA" id="ARBA00023125"/>
    </source>
</evidence>
<evidence type="ECO:0000259" key="2">
    <source>
        <dbReference type="PROSITE" id="PS51077"/>
    </source>
</evidence>
<evidence type="ECO:0000313" key="4">
    <source>
        <dbReference type="EMBL" id="MBW3098963.1"/>
    </source>
</evidence>
<name>A0ABS6WSP1_9HYPH</name>
<dbReference type="InterPro" id="IPR005471">
    <property type="entry name" value="Tscrpt_reg_IclR_N"/>
</dbReference>
<dbReference type="RefSeq" id="WP_219203256.1">
    <property type="nucleotide sequence ID" value="NZ_JAHWQX010000004.1"/>
</dbReference>
<keyword evidence="5" id="KW-1185">Reference proteome</keyword>
<dbReference type="Pfam" id="PF09339">
    <property type="entry name" value="HTH_IclR"/>
    <property type="match status" value="1"/>
</dbReference>
<dbReference type="PANTHER" id="PTHR30136">
    <property type="entry name" value="HELIX-TURN-HELIX TRANSCRIPTIONAL REGULATOR, ICLR FAMILY"/>
    <property type="match status" value="1"/>
</dbReference>
<dbReference type="SMART" id="SM00346">
    <property type="entry name" value="HTH_ICLR"/>
    <property type="match status" value="1"/>
</dbReference>
<feature type="domain" description="IclR-ED" evidence="3">
    <location>
        <begin position="76"/>
        <end position="259"/>
    </location>
</feature>
<sequence length="259" mass="28083">MTPDSKPSSFKQNIRAVSRAIAVLNSFAGKDAQTLAEVSAATGLDKGTTRRLLLTLVENNYIALDAANNQYRLGRAIRDLASNVSDSQDLRTLAQPALLELASELSVTVFLSVFKEGAAVCLARYHDMRGLEVHWWPVGGTLPLNCGGAPKLLLAYQPEEEIARLVSEPMQPLNENSIVSPDDLRQRLALIRERGFECAVDDVAIGITALAVPVLDADNKPICAVSIAGLTPQMIKNGEPVPLERLRQTARHIRGRLGL</sequence>
<evidence type="ECO:0000259" key="3">
    <source>
        <dbReference type="PROSITE" id="PS51078"/>
    </source>
</evidence>
<dbReference type="PROSITE" id="PS51078">
    <property type="entry name" value="ICLR_ED"/>
    <property type="match status" value="1"/>
</dbReference>
<gene>
    <name evidence="4" type="ORF">KY465_16910</name>
</gene>
<proteinExistence type="predicted"/>
<dbReference type="EMBL" id="JAHWQX010000004">
    <property type="protein sequence ID" value="MBW3098963.1"/>
    <property type="molecule type" value="Genomic_DNA"/>
</dbReference>
<organism evidence="4 5">
    <name type="scientific">Pseudohoeflea coraliihabitans</name>
    <dbReference type="NCBI Taxonomy" id="2860393"/>
    <lineage>
        <taxon>Bacteria</taxon>
        <taxon>Pseudomonadati</taxon>
        <taxon>Pseudomonadota</taxon>
        <taxon>Alphaproteobacteria</taxon>
        <taxon>Hyphomicrobiales</taxon>
        <taxon>Rhizobiaceae</taxon>
        <taxon>Pseudohoeflea</taxon>
    </lineage>
</organism>
<feature type="domain" description="HTH iclR-type" evidence="2">
    <location>
        <begin position="14"/>
        <end position="75"/>
    </location>
</feature>
<evidence type="ECO:0000313" key="5">
    <source>
        <dbReference type="Proteomes" id="UP001430804"/>
    </source>
</evidence>
<dbReference type="InterPro" id="IPR014757">
    <property type="entry name" value="Tscrpt_reg_IclR_C"/>
</dbReference>